<dbReference type="GO" id="GO:0005615">
    <property type="term" value="C:extracellular space"/>
    <property type="evidence" value="ECO:0007669"/>
    <property type="project" value="TreeGrafter"/>
</dbReference>
<dbReference type="GeneID" id="108740858"/>
<proteinExistence type="inferred from homology"/>
<gene>
    <name evidence="7" type="primary">LOC108740858</name>
</gene>
<evidence type="ECO:0000256" key="4">
    <source>
        <dbReference type="RuleBase" id="RU004262"/>
    </source>
</evidence>
<name>A0A1W4X452_AGRPL</name>
<evidence type="ECO:0000256" key="1">
    <source>
        <dbReference type="ARBA" id="ARBA00004613"/>
    </source>
</evidence>
<protein>
    <submittedName>
        <fullName evidence="7">Pancreatic triacylglycerol lipase-like</fullName>
    </submittedName>
</protein>
<dbReference type="PANTHER" id="PTHR11610">
    <property type="entry name" value="LIPASE"/>
    <property type="match status" value="1"/>
</dbReference>
<dbReference type="RefSeq" id="XP_018330859.1">
    <property type="nucleotide sequence ID" value="XM_018475357.1"/>
</dbReference>
<dbReference type="GO" id="GO:0016042">
    <property type="term" value="P:lipid catabolic process"/>
    <property type="evidence" value="ECO:0007669"/>
    <property type="project" value="TreeGrafter"/>
</dbReference>
<evidence type="ECO:0000313" key="6">
    <source>
        <dbReference type="Proteomes" id="UP000192223"/>
    </source>
</evidence>
<dbReference type="FunCoup" id="A0A1W4X452">
    <property type="interactions" value="122"/>
</dbReference>
<dbReference type="SUPFAM" id="SSF53474">
    <property type="entry name" value="alpha/beta-Hydrolases"/>
    <property type="match status" value="1"/>
</dbReference>
<dbReference type="InterPro" id="IPR013818">
    <property type="entry name" value="Lipase"/>
</dbReference>
<dbReference type="KEGG" id="apln:108740858"/>
<dbReference type="InParanoid" id="A0A1W4X452"/>
<feature type="domain" description="Lipase" evidence="5">
    <location>
        <begin position="41"/>
        <end position="316"/>
    </location>
</feature>
<evidence type="ECO:0000313" key="7">
    <source>
        <dbReference type="RefSeq" id="XP_018330859.1"/>
    </source>
</evidence>
<dbReference type="InterPro" id="IPR029058">
    <property type="entry name" value="AB_hydrolase_fold"/>
</dbReference>
<dbReference type="STRING" id="224129.A0A1W4X452"/>
<evidence type="ECO:0000256" key="3">
    <source>
        <dbReference type="ARBA" id="ARBA00022525"/>
    </source>
</evidence>
<dbReference type="PRINTS" id="PR00821">
    <property type="entry name" value="TAGLIPASE"/>
</dbReference>
<dbReference type="PANTHER" id="PTHR11610:SF190">
    <property type="entry name" value="VITELLOGENIN-3-LIKE PROTEIN"/>
    <property type="match status" value="1"/>
</dbReference>
<dbReference type="CDD" id="cd00707">
    <property type="entry name" value="Pancreat_lipase_like"/>
    <property type="match status" value="1"/>
</dbReference>
<dbReference type="InterPro" id="IPR033906">
    <property type="entry name" value="Lipase_N"/>
</dbReference>
<comment type="similarity">
    <text evidence="2 4">Belongs to the AB hydrolase superfamily. Lipase family.</text>
</comment>
<dbReference type="InterPro" id="IPR000734">
    <property type="entry name" value="TAG_lipase"/>
</dbReference>
<dbReference type="Proteomes" id="UP000192223">
    <property type="component" value="Unplaced"/>
</dbReference>
<dbReference type="InterPro" id="IPR002334">
    <property type="entry name" value="Allerg_PlipaseA1"/>
</dbReference>
<dbReference type="OrthoDB" id="199913at2759"/>
<dbReference type="Pfam" id="PF00151">
    <property type="entry name" value="Lipase"/>
    <property type="match status" value="1"/>
</dbReference>
<sequence>MRATPRKYQCLLSLPRRYLVIHDDEGNPSVIDILAPLPQARTSRSDITLHFYSQDNPNDAEDLSMDMSEVFASPNYDPSRLNVFIVHGWANDHFSEVNTVIREAFIDAMDVNVFVVDWGGPAGGSYRNAVANVPRVGTFLGEYIGELQEIFGLDPEDFLLVGYSLGAHVAGRAGSLLNGSVGTIVGLDPAGPLYWFTGPRNRLDPTDAQFVQVIHTNDYILGYAGNLGTVDIRPNGGGYQPGCGFDFTGSCSHSRSYLYFAESLISGGFTAWRCSSYSAFTSGACFSNWVTRLGGVLIDTSAFGSYYLDTNRQSPFSQD</sequence>
<reference evidence="7" key="1">
    <citation type="submission" date="2025-08" db="UniProtKB">
        <authorList>
            <consortium name="RefSeq"/>
        </authorList>
    </citation>
    <scope>IDENTIFICATION</scope>
    <source>
        <tissue evidence="7">Entire body</tissue>
    </source>
</reference>
<keyword evidence="6" id="KW-1185">Reference proteome</keyword>
<comment type="subcellular location">
    <subcellularLocation>
        <location evidence="1">Secreted</location>
    </subcellularLocation>
</comment>
<dbReference type="GO" id="GO:0016298">
    <property type="term" value="F:lipase activity"/>
    <property type="evidence" value="ECO:0007669"/>
    <property type="project" value="InterPro"/>
</dbReference>
<dbReference type="PRINTS" id="PR00825">
    <property type="entry name" value="DOLALLERGEN"/>
</dbReference>
<dbReference type="AlphaFoldDB" id="A0A1W4X452"/>
<evidence type="ECO:0000259" key="5">
    <source>
        <dbReference type="Pfam" id="PF00151"/>
    </source>
</evidence>
<dbReference type="Gene3D" id="3.40.50.1820">
    <property type="entry name" value="alpha/beta hydrolase"/>
    <property type="match status" value="1"/>
</dbReference>
<accession>A0A1W4X452</accession>
<keyword evidence="3" id="KW-0964">Secreted</keyword>
<evidence type="ECO:0000256" key="2">
    <source>
        <dbReference type="ARBA" id="ARBA00010701"/>
    </source>
</evidence>
<organism evidence="6 7">
    <name type="scientific">Agrilus planipennis</name>
    <name type="common">Emerald ash borer</name>
    <name type="synonym">Agrilus marcopoli</name>
    <dbReference type="NCBI Taxonomy" id="224129"/>
    <lineage>
        <taxon>Eukaryota</taxon>
        <taxon>Metazoa</taxon>
        <taxon>Ecdysozoa</taxon>
        <taxon>Arthropoda</taxon>
        <taxon>Hexapoda</taxon>
        <taxon>Insecta</taxon>
        <taxon>Pterygota</taxon>
        <taxon>Neoptera</taxon>
        <taxon>Endopterygota</taxon>
        <taxon>Coleoptera</taxon>
        <taxon>Polyphaga</taxon>
        <taxon>Elateriformia</taxon>
        <taxon>Buprestoidea</taxon>
        <taxon>Buprestidae</taxon>
        <taxon>Agrilinae</taxon>
        <taxon>Agrilus</taxon>
    </lineage>
</organism>